<dbReference type="PANTHER" id="PTHR43586">
    <property type="entry name" value="CYSTEINE DESULFURASE"/>
    <property type="match status" value="1"/>
</dbReference>
<keyword evidence="9" id="KW-0032">Aminotransferase</keyword>
<dbReference type="InterPro" id="IPR015422">
    <property type="entry name" value="PyrdxlP-dep_Trfase_small"/>
</dbReference>
<organism evidence="9 10">
    <name type="scientific">Hominiventricola filiformis</name>
    <dbReference type="NCBI Taxonomy" id="2885352"/>
    <lineage>
        <taxon>Bacteria</taxon>
        <taxon>Bacillati</taxon>
        <taxon>Bacillota</taxon>
        <taxon>Clostridia</taxon>
        <taxon>Lachnospirales</taxon>
        <taxon>Lachnospiraceae</taxon>
        <taxon>Hominiventricola</taxon>
    </lineage>
</organism>
<sequence length="383" mass="41923">MIYLDNAATTLRKPEAVIEAVADAMKNMGNSGRGSGSTSLRASRVIYEARRTLTEFFGGTDPSRLVFTSNSTEGLNMAIRGIFVPGDHVITTELEHNSVLRPLYGEQEQNGISLTIVKSGKQGTVDYEGIEAAIRPETRAVICTHASNLTGNVVDLYRMGQIAKRNGLLFVVDASQTAGVLPIDIERMQIDVLCFTGHKSLMGPQGTGGLYVREEVEIRPFKSGGTGVHSFLKKQPDDYPEHLEAGTLNGHGIAGLLAAVREIQNIGLSAIYEKEHRFMQQFYDGVREIPGIKIYGDFSDPAAVRCPVVSLNIGDMDASEVSDWLQEEFGIITRAGAHCAPLMHQYFQTEKQGMVRFSFSYYNKEEEVLAAVRGVKNIAAAQQ</sequence>
<gene>
    <name evidence="9" type="ORF">LKD36_03120</name>
</gene>
<evidence type="ECO:0000256" key="5">
    <source>
        <dbReference type="ARBA" id="ARBA00022898"/>
    </source>
</evidence>
<dbReference type="PIRSF" id="PIRSF005572">
    <property type="entry name" value="NifS"/>
    <property type="match status" value="1"/>
</dbReference>
<dbReference type="InterPro" id="IPR015421">
    <property type="entry name" value="PyrdxlP-dep_Trfase_major"/>
</dbReference>
<keyword evidence="10" id="KW-1185">Reference proteome</keyword>
<dbReference type="CDD" id="cd06453">
    <property type="entry name" value="SufS_like"/>
    <property type="match status" value="1"/>
</dbReference>
<comment type="cofactor">
    <cofactor evidence="1 7">
        <name>pyridoxal 5'-phosphate</name>
        <dbReference type="ChEBI" id="CHEBI:597326"/>
    </cofactor>
</comment>
<dbReference type="PANTHER" id="PTHR43586:SF4">
    <property type="entry name" value="ISOPENICILLIN N EPIMERASE"/>
    <property type="match status" value="1"/>
</dbReference>
<dbReference type="RefSeq" id="WP_308458642.1">
    <property type="nucleotide sequence ID" value="NZ_JAJEPS010000002.1"/>
</dbReference>
<dbReference type="AlphaFoldDB" id="A0AAE3DB40"/>
<accession>A0AAE3DB40</accession>
<dbReference type="GO" id="GO:0008483">
    <property type="term" value="F:transaminase activity"/>
    <property type="evidence" value="ECO:0007669"/>
    <property type="project" value="UniProtKB-KW"/>
</dbReference>
<dbReference type="InterPro" id="IPR015424">
    <property type="entry name" value="PyrdxlP-dep_Trfase"/>
</dbReference>
<evidence type="ECO:0000256" key="4">
    <source>
        <dbReference type="ARBA" id="ARBA00022679"/>
    </source>
</evidence>
<evidence type="ECO:0000256" key="2">
    <source>
        <dbReference type="ARBA" id="ARBA00010447"/>
    </source>
</evidence>
<protein>
    <recommendedName>
        <fullName evidence="3">cysteine desulfurase</fullName>
        <ecNumber evidence="3">2.8.1.7</ecNumber>
    </recommendedName>
</protein>
<dbReference type="InterPro" id="IPR010969">
    <property type="entry name" value="Cys_dSase-rel_unknwn_funct"/>
</dbReference>
<dbReference type="GO" id="GO:0006534">
    <property type="term" value="P:cysteine metabolic process"/>
    <property type="evidence" value="ECO:0007669"/>
    <property type="project" value="InterPro"/>
</dbReference>
<feature type="domain" description="Aminotransferase class V" evidence="8">
    <location>
        <begin position="2"/>
        <end position="368"/>
    </location>
</feature>
<dbReference type="SUPFAM" id="SSF53383">
    <property type="entry name" value="PLP-dependent transferases"/>
    <property type="match status" value="1"/>
</dbReference>
<dbReference type="InterPro" id="IPR000192">
    <property type="entry name" value="Aminotrans_V_dom"/>
</dbReference>
<evidence type="ECO:0000256" key="7">
    <source>
        <dbReference type="RuleBase" id="RU004504"/>
    </source>
</evidence>
<dbReference type="Gene3D" id="3.40.640.10">
    <property type="entry name" value="Type I PLP-dependent aspartate aminotransferase-like (Major domain)"/>
    <property type="match status" value="1"/>
</dbReference>
<name>A0AAE3DB40_9FIRM</name>
<keyword evidence="5" id="KW-0663">Pyridoxal phosphate</keyword>
<dbReference type="Proteomes" id="UP001198220">
    <property type="component" value="Unassembled WGS sequence"/>
</dbReference>
<reference evidence="9 10" key="1">
    <citation type="submission" date="2021-10" db="EMBL/GenBank/DDBJ databases">
        <title>Anaerobic single-cell dispensing facilitates the cultivation of human gut bacteria.</title>
        <authorList>
            <person name="Afrizal A."/>
        </authorList>
    </citation>
    <scope>NUCLEOTIDE SEQUENCE [LARGE SCALE GENOMIC DNA]</scope>
    <source>
        <strain evidence="9 10">CLA-AA-H276</strain>
    </source>
</reference>
<evidence type="ECO:0000313" key="9">
    <source>
        <dbReference type="EMBL" id="MCC2125166.1"/>
    </source>
</evidence>
<evidence type="ECO:0000313" key="10">
    <source>
        <dbReference type="Proteomes" id="UP001198220"/>
    </source>
</evidence>
<dbReference type="GO" id="GO:0030170">
    <property type="term" value="F:pyridoxal phosphate binding"/>
    <property type="evidence" value="ECO:0007669"/>
    <property type="project" value="InterPro"/>
</dbReference>
<dbReference type="InterPro" id="IPR010970">
    <property type="entry name" value="Cys_dSase_SufS"/>
</dbReference>
<keyword evidence="4" id="KW-0808">Transferase</keyword>
<comment type="catalytic activity">
    <reaction evidence="6">
        <text>(sulfur carrier)-H + L-cysteine = (sulfur carrier)-SH + L-alanine</text>
        <dbReference type="Rhea" id="RHEA:43892"/>
        <dbReference type="Rhea" id="RHEA-COMP:14737"/>
        <dbReference type="Rhea" id="RHEA-COMP:14739"/>
        <dbReference type="ChEBI" id="CHEBI:29917"/>
        <dbReference type="ChEBI" id="CHEBI:35235"/>
        <dbReference type="ChEBI" id="CHEBI:57972"/>
        <dbReference type="ChEBI" id="CHEBI:64428"/>
        <dbReference type="EC" id="2.8.1.7"/>
    </reaction>
</comment>
<dbReference type="InterPro" id="IPR016454">
    <property type="entry name" value="Cysteine_dSase"/>
</dbReference>
<dbReference type="InterPro" id="IPR020578">
    <property type="entry name" value="Aminotrans_V_PyrdxlP_BS"/>
</dbReference>
<evidence type="ECO:0000256" key="1">
    <source>
        <dbReference type="ARBA" id="ARBA00001933"/>
    </source>
</evidence>
<dbReference type="EMBL" id="JAJEPS010000002">
    <property type="protein sequence ID" value="MCC2125166.1"/>
    <property type="molecule type" value="Genomic_DNA"/>
</dbReference>
<dbReference type="Pfam" id="PF00266">
    <property type="entry name" value="Aminotran_5"/>
    <property type="match status" value="1"/>
</dbReference>
<proteinExistence type="inferred from homology"/>
<evidence type="ECO:0000259" key="8">
    <source>
        <dbReference type="Pfam" id="PF00266"/>
    </source>
</evidence>
<comment type="similarity">
    <text evidence="2">Belongs to the class-V pyridoxal-phosphate-dependent aminotransferase family. Csd subfamily.</text>
</comment>
<evidence type="ECO:0000256" key="3">
    <source>
        <dbReference type="ARBA" id="ARBA00012239"/>
    </source>
</evidence>
<evidence type="ECO:0000256" key="6">
    <source>
        <dbReference type="ARBA" id="ARBA00050776"/>
    </source>
</evidence>
<comment type="caution">
    <text evidence="9">The sequence shown here is derived from an EMBL/GenBank/DDBJ whole genome shotgun (WGS) entry which is preliminary data.</text>
</comment>
<dbReference type="PROSITE" id="PS00595">
    <property type="entry name" value="AA_TRANSFER_CLASS_5"/>
    <property type="match status" value="1"/>
</dbReference>
<dbReference type="EC" id="2.8.1.7" evidence="3"/>
<dbReference type="Gene3D" id="3.90.1150.10">
    <property type="entry name" value="Aspartate Aminotransferase, domain 1"/>
    <property type="match status" value="1"/>
</dbReference>
<dbReference type="GO" id="GO:0031071">
    <property type="term" value="F:cysteine desulfurase activity"/>
    <property type="evidence" value="ECO:0007669"/>
    <property type="project" value="UniProtKB-EC"/>
</dbReference>
<dbReference type="NCBIfam" id="TIGR01977">
    <property type="entry name" value="am_tr_V_EF2568"/>
    <property type="match status" value="1"/>
</dbReference>